<organism evidence="1 2">
    <name type="scientific">Vibrio caribbeanicus ATCC BAA-2122</name>
    <dbReference type="NCBI Taxonomy" id="796620"/>
    <lineage>
        <taxon>Bacteria</taxon>
        <taxon>Pseudomonadati</taxon>
        <taxon>Pseudomonadota</taxon>
        <taxon>Gammaproteobacteria</taxon>
        <taxon>Vibrionales</taxon>
        <taxon>Vibrionaceae</taxon>
        <taxon>Vibrio</taxon>
    </lineage>
</organism>
<comment type="caution">
    <text evidence="1">The sequence shown here is derived from an EMBL/GenBank/DDBJ whole genome shotgun (WGS) entry which is preliminary data.</text>
</comment>
<dbReference type="Proteomes" id="UP000002943">
    <property type="component" value="Unassembled WGS sequence"/>
</dbReference>
<keyword evidence="2" id="KW-1185">Reference proteome</keyword>
<dbReference type="AlphaFoldDB" id="E3BHZ3"/>
<proteinExistence type="predicted"/>
<accession>E3BHZ3</accession>
<gene>
    <name evidence="1" type="ORF">VIBC2010_18614</name>
</gene>
<reference evidence="1 2" key="1">
    <citation type="journal article" date="2012" name="Int. J. Syst. Evol. Microbiol.">
        <title>Vibrio caribbeanicus sp. nov., isolated from the marine sponge Scleritoderma cyanea.</title>
        <authorList>
            <person name="Hoffmann M."/>
            <person name="Monday S.R."/>
            <person name="Allard M.W."/>
            <person name="Strain E.A."/>
            <person name="Whittaker P."/>
            <person name="Naum M."/>
            <person name="McCarthy P.J."/>
            <person name="Lopez J.V."/>
            <person name="Fischer M."/>
            <person name="Brown E.W."/>
        </authorList>
    </citation>
    <scope>NUCLEOTIDE SEQUENCE [LARGE SCALE GENOMIC DNA]</scope>
    <source>
        <strain evidence="1 2">ATCC BAA-2122</strain>
    </source>
</reference>
<evidence type="ECO:0000313" key="2">
    <source>
        <dbReference type="Proteomes" id="UP000002943"/>
    </source>
</evidence>
<protein>
    <submittedName>
        <fullName evidence="1">Uncharacterized protein</fullName>
    </submittedName>
</protein>
<sequence length="32" mass="3567">MTKQDTKKVALTVVGTVLAAYTVKFLKQQGWL</sequence>
<evidence type="ECO:0000313" key="1">
    <source>
        <dbReference type="EMBL" id="EFP97432.1"/>
    </source>
</evidence>
<name>E3BHZ3_9VIBR</name>
<dbReference type="EMBL" id="AEIU01000059">
    <property type="protein sequence ID" value="EFP97432.1"/>
    <property type="molecule type" value="Genomic_DNA"/>
</dbReference>